<gene>
    <name evidence="3" type="ORF">LCGC14_2293920</name>
</gene>
<sequence length="57" mass="6521">AELQDELRERGLPVSGNKDLLIRRLQQDDDEPEPEEEPDEEPENGDENDGDDDGEEE</sequence>
<dbReference type="InterPro" id="IPR036361">
    <property type="entry name" value="SAP_dom_sf"/>
</dbReference>
<dbReference type="EMBL" id="LAZR01032193">
    <property type="protein sequence ID" value="KKL51599.1"/>
    <property type="molecule type" value="Genomic_DNA"/>
</dbReference>
<dbReference type="InterPro" id="IPR003034">
    <property type="entry name" value="SAP_dom"/>
</dbReference>
<reference evidence="3" key="1">
    <citation type="journal article" date="2015" name="Nature">
        <title>Complex archaea that bridge the gap between prokaryotes and eukaryotes.</title>
        <authorList>
            <person name="Spang A."/>
            <person name="Saw J.H."/>
            <person name="Jorgensen S.L."/>
            <person name="Zaremba-Niedzwiedzka K."/>
            <person name="Martijn J."/>
            <person name="Lind A.E."/>
            <person name="van Eijk R."/>
            <person name="Schleper C."/>
            <person name="Guy L."/>
            <person name="Ettema T.J."/>
        </authorList>
    </citation>
    <scope>NUCLEOTIDE SEQUENCE</scope>
</reference>
<dbReference type="SUPFAM" id="SSF68906">
    <property type="entry name" value="SAP domain"/>
    <property type="match status" value="1"/>
</dbReference>
<dbReference type="SMART" id="SM00513">
    <property type="entry name" value="SAP"/>
    <property type="match status" value="1"/>
</dbReference>
<feature type="non-terminal residue" evidence="3">
    <location>
        <position position="1"/>
    </location>
</feature>
<dbReference type="Pfam" id="PF02037">
    <property type="entry name" value="SAP"/>
    <property type="match status" value="1"/>
</dbReference>
<accession>A0A0F9CQX3</accession>
<organism evidence="3">
    <name type="scientific">marine sediment metagenome</name>
    <dbReference type="NCBI Taxonomy" id="412755"/>
    <lineage>
        <taxon>unclassified sequences</taxon>
        <taxon>metagenomes</taxon>
        <taxon>ecological metagenomes</taxon>
    </lineage>
</organism>
<feature type="domain" description="SAP" evidence="2">
    <location>
        <begin position="1"/>
        <end position="29"/>
    </location>
</feature>
<dbReference type="AlphaFoldDB" id="A0A0F9CQX3"/>
<protein>
    <recommendedName>
        <fullName evidence="2">SAP domain-containing protein</fullName>
    </recommendedName>
</protein>
<dbReference type="PROSITE" id="PS50800">
    <property type="entry name" value="SAP"/>
    <property type="match status" value="1"/>
</dbReference>
<comment type="caution">
    <text evidence="3">The sequence shown here is derived from an EMBL/GenBank/DDBJ whole genome shotgun (WGS) entry which is preliminary data.</text>
</comment>
<feature type="region of interest" description="Disordered" evidence="1">
    <location>
        <begin position="1"/>
        <end position="57"/>
    </location>
</feature>
<feature type="compositionally biased region" description="Acidic residues" evidence="1">
    <location>
        <begin position="28"/>
        <end position="57"/>
    </location>
</feature>
<name>A0A0F9CQX3_9ZZZZ</name>
<dbReference type="Gene3D" id="1.10.720.30">
    <property type="entry name" value="SAP domain"/>
    <property type="match status" value="1"/>
</dbReference>
<evidence type="ECO:0000259" key="2">
    <source>
        <dbReference type="PROSITE" id="PS50800"/>
    </source>
</evidence>
<proteinExistence type="predicted"/>
<evidence type="ECO:0000313" key="3">
    <source>
        <dbReference type="EMBL" id="KKL51599.1"/>
    </source>
</evidence>
<evidence type="ECO:0000256" key="1">
    <source>
        <dbReference type="SAM" id="MobiDB-lite"/>
    </source>
</evidence>
<feature type="compositionally biased region" description="Basic and acidic residues" evidence="1">
    <location>
        <begin position="1"/>
        <end position="11"/>
    </location>
</feature>